<protein>
    <recommendedName>
        <fullName evidence="8">OmpR/PhoB-type domain-containing protein</fullName>
    </recommendedName>
</protein>
<organism evidence="9 10">
    <name type="scientific">Streptomyces stramineus</name>
    <dbReference type="NCBI Taxonomy" id="173861"/>
    <lineage>
        <taxon>Bacteria</taxon>
        <taxon>Bacillati</taxon>
        <taxon>Actinomycetota</taxon>
        <taxon>Actinomycetes</taxon>
        <taxon>Kitasatosporales</taxon>
        <taxon>Streptomycetaceae</taxon>
        <taxon>Streptomyces</taxon>
    </lineage>
</organism>
<dbReference type="InterPro" id="IPR027417">
    <property type="entry name" value="P-loop_NTPase"/>
</dbReference>
<feature type="region of interest" description="Disordered" evidence="7">
    <location>
        <begin position="238"/>
        <end position="264"/>
    </location>
</feature>
<dbReference type="InterPro" id="IPR051677">
    <property type="entry name" value="AfsR-DnrI-RedD_regulator"/>
</dbReference>
<comment type="similarity">
    <text evidence="1">Belongs to the AfsR/DnrI/RedD regulatory family.</text>
</comment>
<evidence type="ECO:0000259" key="8">
    <source>
        <dbReference type="PROSITE" id="PS51755"/>
    </source>
</evidence>
<dbReference type="EMBL" id="BAAAHB010000024">
    <property type="protein sequence ID" value="GAA0463298.1"/>
    <property type="molecule type" value="Genomic_DNA"/>
</dbReference>
<evidence type="ECO:0000256" key="1">
    <source>
        <dbReference type="ARBA" id="ARBA00005820"/>
    </source>
</evidence>
<evidence type="ECO:0000256" key="6">
    <source>
        <dbReference type="PROSITE-ProRule" id="PRU01091"/>
    </source>
</evidence>
<evidence type="ECO:0000313" key="9">
    <source>
        <dbReference type="EMBL" id="GAA0463298.1"/>
    </source>
</evidence>
<dbReference type="SUPFAM" id="SSF52540">
    <property type="entry name" value="P-loop containing nucleoside triphosphate hydrolases"/>
    <property type="match status" value="1"/>
</dbReference>
<dbReference type="PANTHER" id="PTHR35807:SF1">
    <property type="entry name" value="TRANSCRIPTIONAL REGULATOR REDD"/>
    <property type="match status" value="1"/>
</dbReference>
<keyword evidence="5" id="KW-0804">Transcription</keyword>
<dbReference type="InterPro" id="IPR016032">
    <property type="entry name" value="Sig_transdc_resp-reg_C-effctor"/>
</dbReference>
<accession>A0ABN0ZZ10</accession>
<feature type="DNA-binding region" description="OmpR/PhoB-type" evidence="6">
    <location>
        <begin position="1"/>
        <end position="86"/>
    </location>
</feature>
<dbReference type="SUPFAM" id="SSF46894">
    <property type="entry name" value="C-terminal effector domain of the bipartite response regulators"/>
    <property type="match status" value="1"/>
</dbReference>
<evidence type="ECO:0000313" key="10">
    <source>
        <dbReference type="Proteomes" id="UP001499895"/>
    </source>
</evidence>
<evidence type="ECO:0000256" key="5">
    <source>
        <dbReference type="ARBA" id="ARBA00023163"/>
    </source>
</evidence>
<dbReference type="PROSITE" id="PS51755">
    <property type="entry name" value="OMPR_PHOB"/>
    <property type="match status" value="1"/>
</dbReference>
<comment type="caution">
    <text evidence="9">The sequence shown here is derived from an EMBL/GenBank/DDBJ whole genome shotgun (WGS) entry which is preliminary data.</text>
</comment>
<gene>
    <name evidence="9" type="ORF">GCM10009544_27210</name>
</gene>
<dbReference type="InterPro" id="IPR011990">
    <property type="entry name" value="TPR-like_helical_dom_sf"/>
</dbReference>
<dbReference type="InterPro" id="IPR005158">
    <property type="entry name" value="BTAD"/>
</dbReference>
<dbReference type="SMART" id="SM01043">
    <property type="entry name" value="BTAD"/>
    <property type="match status" value="1"/>
</dbReference>
<dbReference type="SUPFAM" id="SSF48452">
    <property type="entry name" value="TPR-like"/>
    <property type="match status" value="1"/>
</dbReference>
<keyword evidence="10" id="KW-1185">Reference proteome</keyword>
<evidence type="ECO:0000256" key="3">
    <source>
        <dbReference type="ARBA" id="ARBA00023015"/>
    </source>
</evidence>
<dbReference type="PANTHER" id="PTHR35807">
    <property type="entry name" value="TRANSCRIPTIONAL REGULATOR REDD-RELATED"/>
    <property type="match status" value="1"/>
</dbReference>
<dbReference type="Gene3D" id="1.10.10.10">
    <property type="entry name" value="Winged helix-like DNA-binding domain superfamily/Winged helix DNA-binding domain"/>
    <property type="match status" value="1"/>
</dbReference>
<evidence type="ECO:0000256" key="7">
    <source>
        <dbReference type="SAM" id="MobiDB-lite"/>
    </source>
</evidence>
<feature type="domain" description="OmpR/PhoB-type" evidence="8">
    <location>
        <begin position="1"/>
        <end position="86"/>
    </location>
</feature>
<dbReference type="SMART" id="SM00862">
    <property type="entry name" value="Trans_reg_C"/>
    <property type="match status" value="1"/>
</dbReference>
<dbReference type="Gene3D" id="3.40.50.300">
    <property type="entry name" value="P-loop containing nucleotide triphosphate hydrolases"/>
    <property type="match status" value="1"/>
</dbReference>
<dbReference type="CDD" id="cd15831">
    <property type="entry name" value="BTAD"/>
    <property type="match status" value="1"/>
</dbReference>
<dbReference type="Proteomes" id="UP001499895">
    <property type="component" value="Unassembled WGS sequence"/>
</dbReference>
<dbReference type="Gene3D" id="1.25.40.10">
    <property type="entry name" value="Tetratricopeptide repeat domain"/>
    <property type="match status" value="2"/>
</dbReference>
<proteinExistence type="inferred from homology"/>
<reference evidence="9 10" key="1">
    <citation type="journal article" date="2019" name="Int. J. Syst. Evol. Microbiol.">
        <title>The Global Catalogue of Microorganisms (GCM) 10K type strain sequencing project: providing services to taxonomists for standard genome sequencing and annotation.</title>
        <authorList>
            <consortium name="The Broad Institute Genomics Platform"/>
            <consortium name="The Broad Institute Genome Sequencing Center for Infectious Disease"/>
            <person name="Wu L."/>
            <person name="Ma J."/>
        </authorList>
    </citation>
    <scope>NUCLEOTIDE SEQUENCE [LARGE SCALE GENOMIC DNA]</scope>
    <source>
        <strain evidence="9 10">JCM 10649</strain>
    </source>
</reference>
<keyword evidence="4 6" id="KW-0238">DNA-binding</keyword>
<evidence type="ECO:0000256" key="2">
    <source>
        <dbReference type="ARBA" id="ARBA00023012"/>
    </source>
</evidence>
<dbReference type="PRINTS" id="PR00364">
    <property type="entry name" value="DISEASERSIST"/>
</dbReference>
<dbReference type="InterPro" id="IPR001867">
    <property type="entry name" value="OmpR/PhoB-type_DNA-bd"/>
</dbReference>
<sequence>MGYLEIRTADDRVLDIPQPQQRALLSILLLHANRPVPTHRLTDLIWGPGHPSSAGGMLRTYVWKARRLFDDRARLRTHPSGYVLHVRPGELDLHDFRRLADAGEHLLERDPHTASVLLRQALDLWQDPVLGDLPPTAAMEAEALHLRDRRRLAERSWVGAELALGRHHEIVPRLRAMAAADPLDEHSWAQLMLALYRSGRQADALSTYTQARSLLADECGVDPGPELRRLHQRILDEDDTLSPGEAPSPRADPATAPHQLPPDIADFTGRRAETARLVALLREAGPATAPPVALVCGQPGAGKTALAVHAAHQVRDHFPDGQLHVDLGAASGSPKTVHRALGELLRSLGVAAAAVPGSADERAALLRTRLAGRRVLIVADDAGPAQARCLLPGTAGSALLLTSRMRLAGPPGAAVVPLEPLPPDESLRMLGRIIGPRRVSGEPDAARRVTVACAHLPLALRIAGMRLAARPTWPLSTFAELVGDHRGRLDVLVADEVSVRARLAPSYRALDARAQRAVRLLAHAEPGDFASWVVAVLLGEPHADPVVDTLVDHCLLTPVGVDATGEPRYRLPELVRLYAAAARPGDADDPGRAQGRLLDAWLLLARAADLRVPRAPHLPRLDDAPAGWADAVAAAIPARVALRVAMDAEAWFSAEDTNLRRVVDRECPVRPRTAARLADRRFAWQHRQGLLDDAERTWQRIAECAALRGQETTAVHARLRLACVDLARGAHASARARADACVAAYERAGDRGSLADGLAVRARCRLALRDFTGACEDAKASLALAEESGDVRGYAARSVWLSGLCQSAGAARPAGSVPRGPSTGAEARRGRQG</sequence>
<dbReference type="Pfam" id="PF03704">
    <property type="entry name" value="BTAD"/>
    <property type="match status" value="1"/>
</dbReference>
<dbReference type="InterPro" id="IPR036388">
    <property type="entry name" value="WH-like_DNA-bd_sf"/>
</dbReference>
<evidence type="ECO:0000256" key="4">
    <source>
        <dbReference type="ARBA" id="ARBA00023125"/>
    </source>
</evidence>
<keyword evidence="2" id="KW-0902">Two-component regulatory system</keyword>
<keyword evidence="3" id="KW-0805">Transcription regulation</keyword>
<name>A0ABN0ZZ10_9ACTN</name>
<feature type="region of interest" description="Disordered" evidence="7">
    <location>
        <begin position="809"/>
        <end position="833"/>
    </location>
</feature>